<accession>A0A1U7LK26</accession>
<dbReference type="OMA" id="CCIAGCF"/>
<feature type="signal peptide" evidence="2">
    <location>
        <begin position="1"/>
        <end position="17"/>
    </location>
</feature>
<proteinExistence type="predicted"/>
<evidence type="ECO:0000256" key="2">
    <source>
        <dbReference type="SAM" id="SignalP"/>
    </source>
</evidence>
<dbReference type="AlphaFoldDB" id="A0A1U7LK26"/>
<dbReference type="EMBL" id="LXFE01002636">
    <property type="protein sequence ID" value="OLL22902.1"/>
    <property type="molecule type" value="Genomic_DNA"/>
</dbReference>
<keyword evidence="2" id="KW-0732">Signal</keyword>
<keyword evidence="4" id="KW-1185">Reference proteome</keyword>
<sequence length="189" mass="18727">MQLSSILGILLPAMVLADQASPSPSPPSALTKCVDKCGSTNLVCIANCVGVPAPNADQVNATNTCVTKCPQGSGTAADTQKYSDCVQQCISHNYFSVDSTQVKVSGSSNTDAAAAVAPTPTSIAPIDSSSSGSGTSSNSSTQSISSGTATSGSSATGTSSPTPTHKNGVSQRKVESALLLLAGSMVLLV</sequence>
<evidence type="ECO:0000256" key="1">
    <source>
        <dbReference type="SAM" id="MobiDB-lite"/>
    </source>
</evidence>
<reference evidence="3 4" key="1">
    <citation type="submission" date="2016-04" db="EMBL/GenBank/DDBJ databases">
        <title>Evolutionary innovation and constraint leading to complex multicellularity in the Ascomycota.</title>
        <authorList>
            <person name="Cisse O."/>
            <person name="Nguyen A."/>
            <person name="Hewitt D.A."/>
            <person name="Jedd G."/>
            <person name="Stajich J.E."/>
        </authorList>
    </citation>
    <scope>NUCLEOTIDE SEQUENCE [LARGE SCALE GENOMIC DNA]</scope>
    <source>
        <strain evidence="3 4">DAH-3</strain>
    </source>
</reference>
<comment type="caution">
    <text evidence="3">The sequence shown here is derived from an EMBL/GenBank/DDBJ whole genome shotgun (WGS) entry which is preliminary data.</text>
</comment>
<feature type="region of interest" description="Disordered" evidence="1">
    <location>
        <begin position="115"/>
        <end position="171"/>
    </location>
</feature>
<feature type="compositionally biased region" description="Low complexity" evidence="1">
    <location>
        <begin position="115"/>
        <end position="164"/>
    </location>
</feature>
<dbReference type="STRING" id="1198029.A0A1U7LK26"/>
<dbReference type="OrthoDB" id="5597238at2759"/>
<evidence type="ECO:0000313" key="4">
    <source>
        <dbReference type="Proteomes" id="UP000186594"/>
    </source>
</evidence>
<feature type="chain" id="PRO_5010579588" evidence="2">
    <location>
        <begin position="18"/>
        <end position="189"/>
    </location>
</feature>
<protein>
    <submittedName>
        <fullName evidence="3">Uncharacterized protein</fullName>
    </submittedName>
</protein>
<gene>
    <name evidence="3" type="ORF">NEOLI_000208</name>
</gene>
<evidence type="ECO:0000313" key="3">
    <source>
        <dbReference type="EMBL" id="OLL22902.1"/>
    </source>
</evidence>
<name>A0A1U7LK26_NEOID</name>
<dbReference type="Proteomes" id="UP000186594">
    <property type="component" value="Unassembled WGS sequence"/>
</dbReference>
<organism evidence="3 4">
    <name type="scientific">Neolecta irregularis (strain DAH-3)</name>
    <dbReference type="NCBI Taxonomy" id="1198029"/>
    <lineage>
        <taxon>Eukaryota</taxon>
        <taxon>Fungi</taxon>
        <taxon>Dikarya</taxon>
        <taxon>Ascomycota</taxon>
        <taxon>Taphrinomycotina</taxon>
        <taxon>Neolectales</taxon>
        <taxon>Neolectaceae</taxon>
        <taxon>Neolecta</taxon>
    </lineage>
</organism>